<evidence type="ECO:0008006" key="2">
    <source>
        <dbReference type="Google" id="ProtNLM"/>
    </source>
</evidence>
<organism evidence="1">
    <name type="scientific">marine metagenome</name>
    <dbReference type="NCBI Taxonomy" id="408172"/>
    <lineage>
        <taxon>unclassified sequences</taxon>
        <taxon>metagenomes</taxon>
        <taxon>ecological metagenomes</taxon>
    </lineage>
</organism>
<dbReference type="SUPFAM" id="SSF51197">
    <property type="entry name" value="Clavaminate synthase-like"/>
    <property type="match status" value="1"/>
</dbReference>
<dbReference type="InterPro" id="IPR008775">
    <property type="entry name" value="Phytyl_CoA_dOase-like"/>
</dbReference>
<dbReference type="Gene3D" id="2.60.120.620">
    <property type="entry name" value="q2cbj1_9rhob like domain"/>
    <property type="match status" value="1"/>
</dbReference>
<sequence>IDPADKDNGCLYVIPGSHLHGAVDHSEPWMVGERRDMRIPDEVIDRDRERPITLRAGGCSFHHGLLQHRSGPNRSDRFRRGMATHYMTASSRWTGEAAQPAYHLLHGREYEGCV</sequence>
<dbReference type="EMBL" id="UINC01053238">
    <property type="protein sequence ID" value="SVB69514.1"/>
    <property type="molecule type" value="Genomic_DNA"/>
</dbReference>
<dbReference type="GO" id="GO:0016491">
    <property type="term" value="F:oxidoreductase activity"/>
    <property type="evidence" value="ECO:0007669"/>
    <property type="project" value="UniProtKB-ARBA"/>
</dbReference>
<dbReference type="PANTHER" id="PTHR20883">
    <property type="entry name" value="PHYTANOYL-COA DIOXYGENASE DOMAIN CONTAINING 1"/>
    <property type="match status" value="1"/>
</dbReference>
<accession>A0A382G4I4</accession>
<dbReference type="GO" id="GO:0046872">
    <property type="term" value="F:metal ion binding"/>
    <property type="evidence" value="ECO:0007669"/>
    <property type="project" value="UniProtKB-ARBA"/>
</dbReference>
<proteinExistence type="predicted"/>
<evidence type="ECO:0000313" key="1">
    <source>
        <dbReference type="EMBL" id="SVB69514.1"/>
    </source>
</evidence>
<reference evidence="1" key="1">
    <citation type="submission" date="2018-05" db="EMBL/GenBank/DDBJ databases">
        <authorList>
            <person name="Lanie J.A."/>
            <person name="Ng W.-L."/>
            <person name="Kazmierczak K.M."/>
            <person name="Andrzejewski T.M."/>
            <person name="Davidsen T.M."/>
            <person name="Wayne K.J."/>
            <person name="Tettelin H."/>
            <person name="Glass J.I."/>
            <person name="Rusch D."/>
            <person name="Podicherti R."/>
            <person name="Tsui H.-C.T."/>
            <person name="Winkler M.E."/>
        </authorList>
    </citation>
    <scope>NUCLEOTIDE SEQUENCE</scope>
</reference>
<dbReference type="Pfam" id="PF05721">
    <property type="entry name" value="PhyH"/>
    <property type="match status" value="1"/>
</dbReference>
<dbReference type="AlphaFoldDB" id="A0A382G4I4"/>
<gene>
    <name evidence="1" type="ORF">METZ01_LOCUS222368</name>
</gene>
<dbReference type="PANTHER" id="PTHR20883:SF48">
    <property type="entry name" value="ECTOINE DIOXYGENASE"/>
    <property type="match status" value="1"/>
</dbReference>
<name>A0A382G4I4_9ZZZZ</name>
<protein>
    <recommendedName>
        <fullName evidence="2">Phytanoyl-CoA dioxygenase family protein</fullName>
    </recommendedName>
</protein>
<feature type="non-terminal residue" evidence="1">
    <location>
        <position position="1"/>
    </location>
</feature>